<feature type="region of interest" description="Disordered" evidence="6">
    <location>
        <begin position="445"/>
        <end position="467"/>
    </location>
</feature>
<feature type="transmembrane region" description="Helical" evidence="7">
    <location>
        <begin position="365"/>
        <end position="383"/>
    </location>
</feature>
<evidence type="ECO:0000256" key="3">
    <source>
        <dbReference type="ARBA" id="ARBA00022692"/>
    </source>
</evidence>
<dbReference type="InterPro" id="IPR050189">
    <property type="entry name" value="MFS_Efflux_Transporters"/>
</dbReference>
<comment type="subcellular location">
    <subcellularLocation>
        <location evidence="1">Cell membrane</location>
        <topology evidence="1">Multi-pass membrane protein</topology>
    </subcellularLocation>
</comment>
<accession>A0ABS5TNK7</accession>
<evidence type="ECO:0000256" key="4">
    <source>
        <dbReference type="ARBA" id="ARBA00022989"/>
    </source>
</evidence>
<sequence>MLNPVRRALVTLAICSFGLGTGEYVALGLLPGIAHDLHVSVPEAGHLISAYAAGVVIGAPLLTAISIRLPRKGLLIGLVVMLAAGNLLSAVMPEFTSLLVVRFLSGLPHGAFFGLASVQAANLVPENRRSQAMAVVFAGLTIANVVGVPLTTLIGQNSSWRLVFALIAAVELVGALGVLAAVPREHRTPEEAPDLRRELRSFRNGQIWLSLAVATIGCGAIFSTFSYIAPMMTEVAGYADTSITPLLVLFGLGMTFGNLVGARLSDRYEVTTVICGVMLAQVAVAGAFYFAAGNRIAAAVMIFVFPFCNTMAFPALQNRIIGMAGGAPNLAAASMHAAFNIANSLGAWLGGMTIAAGWGYNSPNLVAVGLGLMAALVAMYAAWMQRSLVRVFGSPLSSVPPPTNGPRTNPIRIPVVGLNTNPVPVIGQYSNTGSVPVIRDVPAIRDRPVPGTDSMPVIRRHPGTYPTAVLRRGPVRRDDDTNPIPIVTEEIRPRRNGTA</sequence>
<feature type="transmembrane region" description="Helical" evidence="7">
    <location>
        <begin position="337"/>
        <end position="359"/>
    </location>
</feature>
<keyword evidence="2" id="KW-1003">Cell membrane</keyword>
<feature type="transmembrane region" description="Helical" evidence="7">
    <location>
        <begin position="160"/>
        <end position="182"/>
    </location>
</feature>
<dbReference type="Pfam" id="PF07690">
    <property type="entry name" value="MFS_1"/>
    <property type="match status" value="1"/>
</dbReference>
<feature type="domain" description="Major facilitator superfamily (MFS) profile" evidence="8">
    <location>
        <begin position="8"/>
        <end position="386"/>
    </location>
</feature>
<keyword evidence="4 7" id="KW-1133">Transmembrane helix</keyword>
<dbReference type="Proteomes" id="UP001197247">
    <property type="component" value="Unassembled WGS sequence"/>
</dbReference>
<organism evidence="9 10">
    <name type="scientific">Kineosporia corallincola</name>
    <dbReference type="NCBI Taxonomy" id="2835133"/>
    <lineage>
        <taxon>Bacteria</taxon>
        <taxon>Bacillati</taxon>
        <taxon>Actinomycetota</taxon>
        <taxon>Actinomycetes</taxon>
        <taxon>Kineosporiales</taxon>
        <taxon>Kineosporiaceae</taxon>
        <taxon>Kineosporia</taxon>
    </lineage>
</organism>
<evidence type="ECO:0000313" key="10">
    <source>
        <dbReference type="Proteomes" id="UP001197247"/>
    </source>
</evidence>
<dbReference type="EMBL" id="JAHBAY010000013">
    <property type="protein sequence ID" value="MBT0772677.1"/>
    <property type="molecule type" value="Genomic_DNA"/>
</dbReference>
<feature type="transmembrane region" description="Helical" evidence="7">
    <location>
        <begin position="74"/>
        <end position="93"/>
    </location>
</feature>
<evidence type="ECO:0000256" key="7">
    <source>
        <dbReference type="SAM" id="Phobius"/>
    </source>
</evidence>
<feature type="transmembrane region" description="Helical" evidence="7">
    <location>
        <begin position="44"/>
        <end position="67"/>
    </location>
</feature>
<name>A0ABS5TNK7_9ACTN</name>
<evidence type="ECO:0000313" key="9">
    <source>
        <dbReference type="EMBL" id="MBT0772677.1"/>
    </source>
</evidence>
<dbReference type="CDD" id="cd17324">
    <property type="entry name" value="MFS_NepI_like"/>
    <property type="match status" value="1"/>
</dbReference>
<dbReference type="PROSITE" id="PS50850">
    <property type="entry name" value="MFS"/>
    <property type="match status" value="1"/>
</dbReference>
<evidence type="ECO:0000259" key="8">
    <source>
        <dbReference type="PROSITE" id="PS50850"/>
    </source>
</evidence>
<dbReference type="RefSeq" id="WP_214159217.1">
    <property type="nucleotide sequence ID" value="NZ_JAHBAY010000013.1"/>
</dbReference>
<feature type="transmembrane region" description="Helical" evidence="7">
    <location>
        <begin position="99"/>
        <end position="120"/>
    </location>
</feature>
<feature type="transmembrane region" description="Helical" evidence="7">
    <location>
        <begin position="235"/>
        <end position="256"/>
    </location>
</feature>
<gene>
    <name evidence="9" type="ORF">KIH74_27280</name>
</gene>
<dbReference type="InterPro" id="IPR036259">
    <property type="entry name" value="MFS_trans_sf"/>
</dbReference>
<evidence type="ECO:0000256" key="6">
    <source>
        <dbReference type="SAM" id="MobiDB-lite"/>
    </source>
</evidence>
<dbReference type="InterPro" id="IPR011701">
    <property type="entry name" value="MFS"/>
</dbReference>
<feature type="transmembrane region" description="Helical" evidence="7">
    <location>
        <begin position="207"/>
        <end position="229"/>
    </location>
</feature>
<feature type="transmembrane region" description="Helical" evidence="7">
    <location>
        <begin position="296"/>
        <end position="316"/>
    </location>
</feature>
<feature type="transmembrane region" description="Helical" evidence="7">
    <location>
        <begin position="132"/>
        <end position="154"/>
    </location>
</feature>
<keyword evidence="10" id="KW-1185">Reference proteome</keyword>
<evidence type="ECO:0000256" key="2">
    <source>
        <dbReference type="ARBA" id="ARBA00022475"/>
    </source>
</evidence>
<comment type="caution">
    <text evidence="9">The sequence shown here is derived from an EMBL/GenBank/DDBJ whole genome shotgun (WGS) entry which is preliminary data.</text>
</comment>
<dbReference type="Gene3D" id="1.20.1250.20">
    <property type="entry name" value="MFS general substrate transporter like domains"/>
    <property type="match status" value="1"/>
</dbReference>
<protein>
    <submittedName>
        <fullName evidence="9">MFS transporter</fullName>
    </submittedName>
</protein>
<feature type="transmembrane region" description="Helical" evidence="7">
    <location>
        <begin position="268"/>
        <end position="290"/>
    </location>
</feature>
<evidence type="ECO:0000256" key="5">
    <source>
        <dbReference type="ARBA" id="ARBA00023136"/>
    </source>
</evidence>
<reference evidence="9 10" key="1">
    <citation type="submission" date="2021-05" db="EMBL/GenBank/DDBJ databases">
        <title>Kineosporia and Streptomyces sp. nov. two new marine actinobacteria isolated from Coral.</title>
        <authorList>
            <person name="Buangrab K."/>
            <person name="Sutthacheep M."/>
            <person name="Yeemin T."/>
            <person name="Harunari E."/>
            <person name="Igarashi Y."/>
            <person name="Kanchanasin P."/>
            <person name="Tanasupawat S."/>
            <person name="Phongsopitanun W."/>
        </authorList>
    </citation>
    <scope>NUCLEOTIDE SEQUENCE [LARGE SCALE GENOMIC DNA]</scope>
    <source>
        <strain evidence="9 10">J2-2</strain>
    </source>
</reference>
<keyword evidence="3 7" id="KW-0812">Transmembrane</keyword>
<keyword evidence="5 7" id="KW-0472">Membrane</keyword>
<evidence type="ECO:0000256" key="1">
    <source>
        <dbReference type="ARBA" id="ARBA00004651"/>
    </source>
</evidence>
<proteinExistence type="predicted"/>
<dbReference type="PANTHER" id="PTHR43124:SF3">
    <property type="entry name" value="CHLORAMPHENICOL EFFLUX PUMP RV0191"/>
    <property type="match status" value="1"/>
</dbReference>
<dbReference type="InterPro" id="IPR020846">
    <property type="entry name" value="MFS_dom"/>
</dbReference>
<dbReference type="SUPFAM" id="SSF103473">
    <property type="entry name" value="MFS general substrate transporter"/>
    <property type="match status" value="1"/>
</dbReference>
<dbReference type="PANTHER" id="PTHR43124">
    <property type="entry name" value="PURINE EFFLUX PUMP PBUE"/>
    <property type="match status" value="1"/>
</dbReference>